<dbReference type="InParanoid" id="A0A0V1BWV0"/>
<sequence length="368" mass="41327">LDRYFRQKNTYFSESNIMAYQLYRNTTLGSTLQETLDEFIQSGQITQQLAFKVLQAYDRTMNKALSTKVRSKIQFRAGKLCTYRFCDNVWTFVMEQIEFRDSHEVMFAEKVKFVACDGRSNALLSSEPGSSTSLPGFVDQSGWYGAGGEWSGYEMPSDAQKDYSHKNYLYSNKLNSGNYYGTNFAYDQLNEMEQNNYLDEPPLLEELGINFHHIWQKTMSVLNPFKEAEPAVINDCDLAGPVVFALLFGSALLFHGKVQFGYIYGVGVVGCLGMFTLLNLMTPYGISLISTVSIVGYCLLPMVLLSTVAAIFSFKDTVGLAISAFAVLWCSASASKLFVTALVMNNQWMLVAYPCFLLYGVFALLAVF</sequence>
<feature type="domain" description="Yip1" evidence="14">
    <location>
        <begin position="223"/>
        <end position="365"/>
    </location>
</feature>
<dbReference type="CDD" id="cd10014">
    <property type="entry name" value="TFIIA_gamma_C"/>
    <property type="match status" value="1"/>
</dbReference>
<dbReference type="SUPFAM" id="SSF50784">
    <property type="entry name" value="Transcription factor IIA (TFIIA), beta-barrel domain"/>
    <property type="match status" value="1"/>
</dbReference>
<dbReference type="STRING" id="6334.A0A0V1BWV0"/>
<evidence type="ECO:0000259" key="13">
    <source>
        <dbReference type="Pfam" id="PF02751"/>
    </source>
</evidence>
<dbReference type="GO" id="GO:0006367">
    <property type="term" value="P:transcription initiation at RNA polymerase II promoter"/>
    <property type="evidence" value="ECO:0007669"/>
    <property type="project" value="InterPro"/>
</dbReference>
<feature type="domain" description="Transcription initiation factor IIA gamma subunit C-terminal" evidence="13">
    <location>
        <begin position="78"/>
        <end position="118"/>
    </location>
</feature>
<dbReference type="GO" id="GO:0005802">
    <property type="term" value="C:trans-Golgi network"/>
    <property type="evidence" value="ECO:0007669"/>
    <property type="project" value="TreeGrafter"/>
</dbReference>
<feature type="domain" description="Transcription initiation factor IIA gamma subunit N-terminal" evidence="12">
    <location>
        <begin position="20"/>
        <end position="65"/>
    </location>
</feature>
<dbReference type="Proteomes" id="UP000054776">
    <property type="component" value="Unassembled WGS sequence"/>
</dbReference>
<evidence type="ECO:0000256" key="2">
    <source>
        <dbReference type="ARBA" id="ARBA00004141"/>
    </source>
</evidence>
<dbReference type="GO" id="GO:0006888">
    <property type="term" value="P:endoplasmic reticulum to Golgi vesicle-mediated transport"/>
    <property type="evidence" value="ECO:0007669"/>
    <property type="project" value="InterPro"/>
</dbReference>
<dbReference type="FunFam" id="1.10.287.190:FF:000001">
    <property type="entry name" value="Transcription initiation factor IIA subunit 2"/>
    <property type="match status" value="1"/>
</dbReference>
<dbReference type="InterPro" id="IPR009083">
    <property type="entry name" value="TFIIA_a-hlx"/>
</dbReference>
<dbReference type="OrthoDB" id="440385at2759"/>
<evidence type="ECO:0000256" key="6">
    <source>
        <dbReference type="ARBA" id="ARBA00022989"/>
    </source>
</evidence>
<feature type="transmembrane region" description="Helical" evidence="11">
    <location>
        <begin position="288"/>
        <end position="312"/>
    </location>
</feature>
<organism evidence="15 16">
    <name type="scientific">Trichinella spiralis</name>
    <name type="common">Trichina worm</name>
    <dbReference type="NCBI Taxonomy" id="6334"/>
    <lineage>
        <taxon>Eukaryota</taxon>
        <taxon>Metazoa</taxon>
        <taxon>Ecdysozoa</taxon>
        <taxon>Nematoda</taxon>
        <taxon>Enoplea</taxon>
        <taxon>Dorylaimia</taxon>
        <taxon>Trichinellida</taxon>
        <taxon>Trichinellidae</taxon>
        <taxon>Trichinella</taxon>
    </lineage>
</organism>
<dbReference type="InterPro" id="IPR009088">
    <property type="entry name" value="TFIIA_b-brl"/>
</dbReference>
<evidence type="ECO:0000259" key="12">
    <source>
        <dbReference type="Pfam" id="PF02268"/>
    </source>
</evidence>
<dbReference type="Gene3D" id="2.30.18.10">
    <property type="entry name" value="Transcription factor IIA (TFIIA), beta-barrel domain"/>
    <property type="match status" value="1"/>
</dbReference>
<evidence type="ECO:0000313" key="15">
    <source>
        <dbReference type="EMBL" id="KRY41641.1"/>
    </source>
</evidence>
<gene>
    <name evidence="15" type="primary">YIPF5</name>
    <name evidence="15" type="ORF">T01_3179</name>
</gene>
<dbReference type="PANTHER" id="PTHR21236">
    <property type="entry name" value="GOLGI MEMBRANE PROTEIN YIP1"/>
    <property type="match status" value="1"/>
</dbReference>
<comment type="caution">
    <text evidence="15">The sequence shown here is derived from an EMBL/GenBank/DDBJ whole genome shotgun (WGS) entry which is preliminary data.</text>
</comment>
<dbReference type="GO" id="GO:0048280">
    <property type="term" value="P:vesicle fusion with Golgi apparatus"/>
    <property type="evidence" value="ECO:0007669"/>
    <property type="project" value="TreeGrafter"/>
</dbReference>
<feature type="transmembrane region" description="Helical" evidence="11">
    <location>
        <begin position="262"/>
        <end position="282"/>
    </location>
</feature>
<evidence type="ECO:0000259" key="14">
    <source>
        <dbReference type="Pfam" id="PF04893"/>
    </source>
</evidence>
<keyword evidence="16" id="KW-1185">Reference proteome</keyword>
<evidence type="ECO:0000256" key="10">
    <source>
        <dbReference type="ARBA" id="ARBA00023242"/>
    </source>
</evidence>
<keyword evidence="10" id="KW-0539">Nucleus</keyword>
<evidence type="ECO:0000256" key="9">
    <source>
        <dbReference type="ARBA" id="ARBA00023163"/>
    </source>
</evidence>
<dbReference type="Gene3D" id="1.10.287.190">
    <property type="entry name" value="Transcription factor IIA gamma subunit, alpha-helical domain"/>
    <property type="match status" value="1"/>
</dbReference>
<dbReference type="InterPro" id="IPR015871">
    <property type="entry name" value="TFIIA_gsu_C"/>
</dbReference>
<reference evidence="15 16" key="1">
    <citation type="submission" date="2015-01" db="EMBL/GenBank/DDBJ databases">
        <title>Evolution of Trichinella species and genotypes.</title>
        <authorList>
            <person name="Korhonen P.K."/>
            <person name="Edoardo P."/>
            <person name="Giuseppe L.R."/>
            <person name="Gasser R.B."/>
        </authorList>
    </citation>
    <scope>NUCLEOTIDE SEQUENCE [LARGE SCALE GENOMIC DNA]</scope>
    <source>
        <strain evidence="15">ISS3</strain>
    </source>
</reference>
<evidence type="ECO:0000256" key="8">
    <source>
        <dbReference type="ARBA" id="ARBA00023136"/>
    </source>
</evidence>
<evidence type="ECO:0000256" key="4">
    <source>
        <dbReference type="ARBA" id="ARBA00010596"/>
    </source>
</evidence>
<feature type="transmembrane region" description="Helical" evidence="11">
    <location>
        <begin position="319"/>
        <end position="342"/>
    </location>
</feature>
<dbReference type="FunFam" id="2.30.18.10:FF:000001">
    <property type="entry name" value="Transcription initiation factor IIA subunit 2"/>
    <property type="match status" value="1"/>
</dbReference>
<dbReference type="Pfam" id="PF02751">
    <property type="entry name" value="TFIIA_gamma_C"/>
    <property type="match status" value="1"/>
</dbReference>
<feature type="transmembrane region" description="Helical" evidence="11">
    <location>
        <begin position="348"/>
        <end position="367"/>
    </location>
</feature>
<dbReference type="SUPFAM" id="SSF47396">
    <property type="entry name" value="Transcription factor IIA (TFIIA), alpha-helical domain"/>
    <property type="match status" value="1"/>
</dbReference>
<evidence type="ECO:0000256" key="1">
    <source>
        <dbReference type="ARBA" id="ARBA00004123"/>
    </source>
</evidence>
<dbReference type="PANTHER" id="PTHR21236:SF2">
    <property type="entry name" value="PROTEIN YIPF"/>
    <property type="match status" value="1"/>
</dbReference>
<accession>A0A0V1BWV0</accession>
<keyword evidence="8 11" id="KW-0472">Membrane</keyword>
<dbReference type="Pfam" id="PF02268">
    <property type="entry name" value="TFIIA_gamma_N"/>
    <property type="match status" value="1"/>
</dbReference>
<proteinExistence type="inferred from homology"/>
<keyword evidence="9" id="KW-0804">Transcription</keyword>
<keyword evidence="6 11" id="KW-1133">Transmembrane helix</keyword>
<dbReference type="InterPro" id="IPR045231">
    <property type="entry name" value="Yip1/4-like"/>
</dbReference>
<evidence type="ECO:0000256" key="5">
    <source>
        <dbReference type="ARBA" id="ARBA00022692"/>
    </source>
</evidence>
<evidence type="ECO:0000256" key="7">
    <source>
        <dbReference type="ARBA" id="ARBA00023015"/>
    </source>
</evidence>
<comment type="similarity">
    <text evidence="3">Belongs to the TFIIA subunit 2 family.</text>
</comment>
<evidence type="ECO:0000256" key="3">
    <source>
        <dbReference type="ARBA" id="ARBA00007675"/>
    </source>
</evidence>
<comment type="similarity">
    <text evidence="4 11">Belongs to the YIP1 family.</text>
</comment>
<comment type="subcellular location">
    <subcellularLocation>
        <location evidence="11">Golgi apparatus membrane</location>
        <topology evidence="11">Multi-pass membrane protein</topology>
    </subcellularLocation>
    <subcellularLocation>
        <location evidence="2">Membrane</location>
        <topology evidence="2">Multi-pass membrane protein</topology>
    </subcellularLocation>
    <subcellularLocation>
        <location evidence="1">Nucleus</location>
    </subcellularLocation>
</comment>
<dbReference type="CDD" id="cd10145">
    <property type="entry name" value="TFIIA_gamma_N"/>
    <property type="match status" value="1"/>
</dbReference>
<name>A0A0V1BWV0_TRISP</name>
<dbReference type="InterPro" id="IPR006977">
    <property type="entry name" value="Yip1_dom"/>
</dbReference>
<dbReference type="Pfam" id="PF04893">
    <property type="entry name" value="Yip1"/>
    <property type="match status" value="1"/>
</dbReference>
<dbReference type="InterPro" id="IPR015872">
    <property type="entry name" value="TFIIA_gsu_N"/>
</dbReference>
<dbReference type="GO" id="GO:0000139">
    <property type="term" value="C:Golgi membrane"/>
    <property type="evidence" value="ECO:0007669"/>
    <property type="project" value="UniProtKB-SubCell"/>
</dbReference>
<evidence type="ECO:0000256" key="11">
    <source>
        <dbReference type="RuleBase" id="RU361264"/>
    </source>
</evidence>
<dbReference type="GO" id="GO:0005672">
    <property type="term" value="C:transcription factor TFIIA complex"/>
    <property type="evidence" value="ECO:0007669"/>
    <property type="project" value="InterPro"/>
</dbReference>
<keyword evidence="7" id="KW-0805">Transcription regulation</keyword>
<evidence type="ECO:0000313" key="16">
    <source>
        <dbReference type="Proteomes" id="UP000054776"/>
    </source>
</evidence>
<dbReference type="AlphaFoldDB" id="A0A0V1BWV0"/>
<feature type="non-terminal residue" evidence="15">
    <location>
        <position position="1"/>
    </location>
</feature>
<dbReference type="EMBL" id="JYDH01000007">
    <property type="protein sequence ID" value="KRY41641.1"/>
    <property type="molecule type" value="Genomic_DNA"/>
</dbReference>
<keyword evidence="5 11" id="KW-0812">Transmembrane</keyword>
<comment type="caution">
    <text evidence="11">Lacks conserved residue(s) required for the propagation of feature annotation.</text>
</comment>
<protein>
    <recommendedName>
        <fullName evidence="11">Protein YIPF</fullName>
    </recommendedName>
</protein>